<evidence type="ECO:0000256" key="1">
    <source>
        <dbReference type="ARBA" id="ARBA00010333"/>
    </source>
</evidence>
<dbReference type="SMART" id="SM00062">
    <property type="entry name" value="PBPb"/>
    <property type="match status" value="1"/>
</dbReference>
<dbReference type="Proteomes" id="UP000502894">
    <property type="component" value="Chromosome"/>
</dbReference>
<evidence type="ECO:0000259" key="3">
    <source>
        <dbReference type="SMART" id="SM00062"/>
    </source>
</evidence>
<comment type="similarity">
    <text evidence="1">Belongs to the bacterial solute-binding protein 3 family.</text>
</comment>
<accession>A0A6F8T1I2</accession>
<dbReference type="EMBL" id="AP022839">
    <property type="protein sequence ID" value="BCA94544.1"/>
    <property type="molecule type" value="Genomic_DNA"/>
</dbReference>
<name>A0A6F8T1I2_9GAMM</name>
<organism evidence="4 5">
    <name type="scientific">Legionella antarctica</name>
    <dbReference type="NCBI Taxonomy" id="2708020"/>
    <lineage>
        <taxon>Bacteria</taxon>
        <taxon>Pseudomonadati</taxon>
        <taxon>Pseudomonadota</taxon>
        <taxon>Gammaproteobacteria</taxon>
        <taxon>Legionellales</taxon>
        <taxon>Legionellaceae</taxon>
        <taxon>Legionella</taxon>
    </lineage>
</organism>
<dbReference type="PANTHER" id="PTHR35936:SF19">
    <property type="entry name" value="AMINO-ACID-BINDING PROTEIN YXEM-RELATED"/>
    <property type="match status" value="1"/>
</dbReference>
<gene>
    <name evidence="4" type="primary">artJ_2</name>
    <name evidence="4" type="ORF">TUM19329_09050</name>
</gene>
<reference evidence="4" key="1">
    <citation type="journal article" date="2020" name="Microbiol. Resour. Announc.">
        <title>Complete Genome Sequence of Novel Psychrotolerant Legionella Strain TUM19329, Isolated from Antarctic Lake Sediment.</title>
        <authorList>
            <person name="Shimada S."/>
            <person name="Nakai R."/>
            <person name="Aoki K."/>
            <person name="Shimoeda N."/>
            <person name="Ohno G."/>
            <person name="Miyazaki Y."/>
            <person name="Kudoh S."/>
            <person name="Imura S."/>
            <person name="Watanabe K."/>
            <person name="Ishii Y."/>
            <person name="Tateda K."/>
        </authorList>
    </citation>
    <scope>NUCLEOTIDE SEQUENCE [LARGE SCALE GENOMIC DNA]</scope>
    <source>
        <strain evidence="4">TUM19329</strain>
    </source>
</reference>
<protein>
    <submittedName>
        <fullName evidence="4">Arginine ABC transporter substrate-binding protein</fullName>
    </submittedName>
</protein>
<dbReference type="SUPFAM" id="SSF53850">
    <property type="entry name" value="Periplasmic binding protein-like II"/>
    <property type="match status" value="1"/>
</dbReference>
<dbReference type="AlphaFoldDB" id="A0A6F8T1I2"/>
<evidence type="ECO:0000256" key="2">
    <source>
        <dbReference type="ARBA" id="ARBA00022729"/>
    </source>
</evidence>
<evidence type="ECO:0000313" key="5">
    <source>
        <dbReference type="Proteomes" id="UP000502894"/>
    </source>
</evidence>
<keyword evidence="5" id="KW-1185">Reference proteome</keyword>
<dbReference type="InterPro" id="IPR001638">
    <property type="entry name" value="Solute-binding_3/MltF_N"/>
</dbReference>
<dbReference type="RefSeq" id="WP_173236413.1">
    <property type="nucleotide sequence ID" value="NZ_AP022839.1"/>
</dbReference>
<dbReference type="Pfam" id="PF00497">
    <property type="entry name" value="SBP_bac_3"/>
    <property type="match status" value="1"/>
</dbReference>
<dbReference type="KEGG" id="lant:TUM19329_09050"/>
<feature type="domain" description="Solute-binding protein family 3/N-terminal" evidence="3">
    <location>
        <begin position="20"/>
        <end position="243"/>
    </location>
</feature>
<dbReference type="PANTHER" id="PTHR35936">
    <property type="entry name" value="MEMBRANE-BOUND LYTIC MUREIN TRANSGLYCOSYLASE F"/>
    <property type="match status" value="1"/>
</dbReference>
<dbReference type="Gene3D" id="3.40.190.10">
    <property type="entry name" value="Periplasmic binding protein-like II"/>
    <property type="match status" value="2"/>
</dbReference>
<proteinExistence type="inferred from homology"/>
<sequence>MKLIVFFVLFISNVLTYSESLKVGVLQFAPPFSSKSDTTNHYYGFVIDLMNVICERLHDQCEFVPIPKNGEFDGLDKGIMDVTFTPSPISTSSKSDKYVFSLPYLASHGQFLALASGSLNSVGDIHQKKIGYFKFIFTDSEVLRKYNANNTFIEYTDPAELLNALVAKTIDLILINHYAAKYMIGMSGAKVKLIGSKIPIGSGYGVITLKRNTVLINKINNILIDMEKDGSYLNIYNEYFGSNPKLP</sequence>
<keyword evidence="2" id="KW-0732">Signal</keyword>
<evidence type="ECO:0000313" key="4">
    <source>
        <dbReference type="EMBL" id="BCA94544.1"/>
    </source>
</evidence>